<dbReference type="SUPFAM" id="SSF141694">
    <property type="entry name" value="AF2212/PG0164-like"/>
    <property type="match status" value="1"/>
</dbReference>
<feature type="domain" description="Nitroreductase" evidence="6">
    <location>
        <begin position="204"/>
        <end position="261"/>
    </location>
</feature>
<evidence type="ECO:0000256" key="4">
    <source>
        <dbReference type="ARBA" id="ARBA00022643"/>
    </source>
</evidence>
<dbReference type="RefSeq" id="WP_194699756.1">
    <property type="nucleotide sequence ID" value="NZ_JADKNH010000001.1"/>
</dbReference>
<keyword evidence="3" id="KW-0285">Flavoprotein</keyword>
<evidence type="ECO:0000256" key="2">
    <source>
        <dbReference type="ARBA" id="ARBA00007118"/>
    </source>
</evidence>
<dbReference type="EMBL" id="JADKNH010000001">
    <property type="protein sequence ID" value="MBF4691505.1"/>
    <property type="molecule type" value="Genomic_DNA"/>
</dbReference>
<keyword evidence="8" id="KW-1185">Reference proteome</keyword>
<dbReference type="Proteomes" id="UP000614200">
    <property type="component" value="Unassembled WGS sequence"/>
</dbReference>
<evidence type="ECO:0000313" key="7">
    <source>
        <dbReference type="EMBL" id="MBF4691505.1"/>
    </source>
</evidence>
<dbReference type="InterPro" id="IPR000415">
    <property type="entry name" value="Nitroreductase-like"/>
</dbReference>
<keyword evidence="5" id="KW-0560">Oxidoreductase</keyword>
<gene>
    <name evidence="7" type="ORF">ISU02_00165</name>
</gene>
<sequence length="282" mass="32037">MKKKFQATVTKSDRLTYIEIPFDPSKEFSIKGKMELRVTINEVTYTKSLLSRGNGNYIMTLNKDMISKLGISVDGIVDVLLESPESDDKVLDDDSMIIEMYKKVRIKKEKSENLDILEAIFTRRSIRKFNKEKIENDKVELLLKAGLYAPTAENKKPIEFILVRETLILEEISNALPRGKMVQEANCAIVVCGNTDIQKQKGFVIEDGSASIQNILLAAHGMNLSAVWCGVYPMSKVVKDIRNIFELPSNIFPIGIVAIGYSEEERVIANRYDKEKIHIDKW</sequence>
<organism evidence="7 8">
    <name type="scientific">Fusibacter ferrireducens</name>
    <dbReference type="NCBI Taxonomy" id="2785058"/>
    <lineage>
        <taxon>Bacteria</taxon>
        <taxon>Bacillati</taxon>
        <taxon>Bacillota</taxon>
        <taxon>Clostridia</taxon>
        <taxon>Eubacteriales</taxon>
        <taxon>Eubacteriales Family XII. Incertae Sedis</taxon>
        <taxon>Fusibacter</taxon>
    </lineage>
</organism>
<evidence type="ECO:0000313" key="8">
    <source>
        <dbReference type="Proteomes" id="UP000614200"/>
    </source>
</evidence>
<comment type="caution">
    <text evidence="7">The sequence shown here is derived from an EMBL/GenBank/DDBJ whole genome shotgun (WGS) entry which is preliminary data.</text>
</comment>
<dbReference type="Pfam" id="PF08922">
    <property type="entry name" value="DUF1905"/>
    <property type="match status" value="1"/>
</dbReference>
<comment type="similarity">
    <text evidence="2">Belongs to the nitroreductase family.</text>
</comment>
<dbReference type="Pfam" id="PF00881">
    <property type="entry name" value="Nitroreductase"/>
    <property type="match status" value="2"/>
</dbReference>
<proteinExistence type="inferred from homology"/>
<reference evidence="7 8" key="1">
    <citation type="submission" date="2020-11" db="EMBL/GenBank/DDBJ databases">
        <title>Fusibacter basophilias sp. nov.</title>
        <authorList>
            <person name="Qiu D."/>
        </authorList>
    </citation>
    <scope>NUCLEOTIDE SEQUENCE [LARGE SCALE GENOMIC DNA]</scope>
    <source>
        <strain evidence="7 8">Q10-2</strain>
    </source>
</reference>
<accession>A0ABR9ZM19</accession>
<keyword evidence="4" id="KW-0288">FMN</keyword>
<evidence type="ECO:0000259" key="6">
    <source>
        <dbReference type="Pfam" id="PF00881"/>
    </source>
</evidence>
<dbReference type="InterPro" id="IPR015018">
    <property type="entry name" value="DUF1905"/>
</dbReference>
<dbReference type="InterPro" id="IPR037079">
    <property type="entry name" value="AF2212/PG0164-like_sf"/>
</dbReference>
<dbReference type="CDD" id="cd02150">
    <property type="entry name" value="nitroreductase"/>
    <property type="match status" value="1"/>
</dbReference>
<dbReference type="PANTHER" id="PTHR43673:SF2">
    <property type="entry name" value="NITROREDUCTASE"/>
    <property type="match status" value="1"/>
</dbReference>
<name>A0ABR9ZM19_9FIRM</name>
<comment type="cofactor">
    <cofactor evidence="1">
        <name>FMN</name>
        <dbReference type="ChEBI" id="CHEBI:58210"/>
    </cofactor>
</comment>
<feature type="domain" description="Nitroreductase" evidence="6">
    <location>
        <begin position="121"/>
        <end position="174"/>
    </location>
</feature>
<protein>
    <submittedName>
        <fullName evidence="7">Nitroreductase family protein</fullName>
    </submittedName>
</protein>
<evidence type="ECO:0000256" key="1">
    <source>
        <dbReference type="ARBA" id="ARBA00001917"/>
    </source>
</evidence>
<dbReference type="PANTHER" id="PTHR43673">
    <property type="entry name" value="NAD(P)H NITROREDUCTASE YDGI-RELATED"/>
    <property type="match status" value="1"/>
</dbReference>
<dbReference type="SUPFAM" id="SSF55469">
    <property type="entry name" value="FMN-dependent nitroreductase-like"/>
    <property type="match status" value="1"/>
</dbReference>
<dbReference type="Gene3D" id="2.40.30.100">
    <property type="entry name" value="AF2212/PG0164-like"/>
    <property type="match status" value="1"/>
</dbReference>
<evidence type="ECO:0000256" key="5">
    <source>
        <dbReference type="ARBA" id="ARBA00023002"/>
    </source>
</evidence>
<dbReference type="InterPro" id="IPR029479">
    <property type="entry name" value="Nitroreductase"/>
</dbReference>
<dbReference type="Gene3D" id="3.40.109.10">
    <property type="entry name" value="NADH Oxidase"/>
    <property type="match status" value="1"/>
</dbReference>
<evidence type="ECO:0000256" key="3">
    <source>
        <dbReference type="ARBA" id="ARBA00022630"/>
    </source>
</evidence>